<dbReference type="EMBL" id="FN595756">
    <property type="protein sequence ID" value="CBI28154.3"/>
    <property type="molecule type" value="Genomic_DNA"/>
</dbReference>
<evidence type="ECO:0000313" key="2">
    <source>
        <dbReference type="EMBL" id="CBI28154.3"/>
    </source>
</evidence>
<gene>
    <name evidence="2" type="ordered locus">VIT_11s0016g04800</name>
</gene>
<proteinExistence type="predicted"/>
<keyword evidence="1" id="KW-1133">Transmembrane helix</keyword>
<dbReference type="PaxDb" id="29760-VIT_11s0016g04800.t01"/>
<accession>D7TBW9</accession>
<keyword evidence="1" id="KW-0812">Transmembrane</keyword>
<sequence>MLLFGEMAIHSFDLFSHSSPFVYLHVPYMYFVLCLHSYLPAFPNFTCSVKCSHNMALGWWCYYTRREKIMGAGRGHTPHLIIISYVA</sequence>
<keyword evidence="1" id="KW-0472">Membrane</keyword>
<evidence type="ECO:0000313" key="3">
    <source>
        <dbReference type="Proteomes" id="UP000009183"/>
    </source>
</evidence>
<reference evidence="3" key="1">
    <citation type="journal article" date="2007" name="Nature">
        <title>The grapevine genome sequence suggests ancestral hexaploidization in major angiosperm phyla.</title>
        <authorList>
            <consortium name="The French-Italian Public Consortium for Grapevine Genome Characterization."/>
            <person name="Jaillon O."/>
            <person name="Aury J.-M."/>
            <person name="Noel B."/>
            <person name="Policriti A."/>
            <person name="Clepet C."/>
            <person name="Casagrande A."/>
            <person name="Choisne N."/>
            <person name="Aubourg S."/>
            <person name="Vitulo N."/>
            <person name="Jubin C."/>
            <person name="Vezzi A."/>
            <person name="Legeai F."/>
            <person name="Hugueney P."/>
            <person name="Dasilva C."/>
            <person name="Horner D."/>
            <person name="Mica E."/>
            <person name="Jublot D."/>
            <person name="Poulain J."/>
            <person name="Bruyere C."/>
            <person name="Billault A."/>
            <person name="Segurens B."/>
            <person name="Gouyvenoux M."/>
            <person name="Ugarte E."/>
            <person name="Cattonaro F."/>
            <person name="Anthouard V."/>
            <person name="Vico V."/>
            <person name="Del Fabbro C."/>
            <person name="Alaux M."/>
            <person name="Di Gaspero G."/>
            <person name="Dumas V."/>
            <person name="Felice N."/>
            <person name="Paillard S."/>
            <person name="Juman I."/>
            <person name="Moroldo M."/>
            <person name="Scalabrin S."/>
            <person name="Canaguier A."/>
            <person name="Le Clainche I."/>
            <person name="Malacrida G."/>
            <person name="Durand E."/>
            <person name="Pesole G."/>
            <person name="Laucou V."/>
            <person name="Chatelet P."/>
            <person name="Merdinoglu D."/>
            <person name="Delledonne M."/>
            <person name="Pezzotti M."/>
            <person name="Lecharny A."/>
            <person name="Scarpelli C."/>
            <person name="Artiguenave F."/>
            <person name="Pe M.E."/>
            <person name="Valle G."/>
            <person name="Morgante M."/>
            <person name="Caboche M."/>
            <person name="Adam-Blondon A.-F."/>
            <person name="Weissenbach J."/>
            <person name="Quetier F."/>
            <person name="Wincker P."/>
        </authorList>
    </citation>
    <scope>NUCLEOTIDE SEQUENCE [LARGE SCALE GENOMIC DNA]</scope>
    <source>
        <strain evidence="3">cv. Pinot noir / PN40024</strain>
    </source>
</reference>
<organism evidence="2 3">
    <name type="scientific">Vitis vinifera</name>
    <name type="common">Grape</name>
    <dbReference type="NCBI Taxonomy" id="29760"/>
    <lineage>
        <taxon>Eukaryota</taxon>
        <taxon>Viridiplantae</taxon>
        <taxon>Streptophyta</taxon>
        <taxon>Embryophyta</taxon>
        <taxon>Tracheophyta</taxon>
        <taxon>Spermatophyta</taxon>
        <taxon>Magnoliopsida</taxon>
        <taxon>eudicotyledons</taxon>
        <taxon>Gunneridae</taxon>
        <taxon>Pentapetalae</taxon>
        <taxon>rosids</taxon>
        <taxon>Vitales</taxon>
        <taxon>Vitaceae</taxon>
        <taxon>Viteae</taxon>
        <taxon>Vitis</taxon>
    </lineage>
</organism>
<evidence type="ECO:0000256" key="1">
    <source>
        <dbReference type="SAM" id="Phobius"/>
    </source>
</evidence>
<dbReference type="InParanoid" id="D7TBW9"/>
<protein>
    <submittedName>
        <fullName evidence="2">Uncharacterized protein</fullName>
    </submittedName>
</protein>
<dbReference type="HOGENOM" id="CLU_2487955_0_0_1"/>
<keyword evidence="3" id="KW-1185">Reference proteome</keyword>
<feature type="transmembrane region" description="Helical" evidence="1">
    <location>
        <begin position="21"/>
        <end position="39"/>
    </location>
</feature>
<name>D7TBW9_VITVI</name>
<dbReference type="Proteomes" id="UP000009183">
    <property type="component" value="Chromosome 11"/>
</dbReference>
<dbReference type="AlphaFoldDB" id="D7TBW9"/>